<keyword evidence="1" id="KW-0812">Transmembrane</keyword>
<keyword evidence="1" id="KW-1133">Transmembrane helix</keyword>
<dbReference type="AlphaFoldDB" id="C0C5Q3"/>
<dbReference type="OrthoDB" id="85718at2"/>
<protein>
    <recommendedName>
        <fullName evidence="6">Zinc-ribbon domain-containing protein</fullName>
    </recommendedName>
</protein>
<keyword evidence="5" id="KW-1185">Reference proteome</keyword>
<reference evidence="4" key="2">
    <citation type="submission" date="2013-06" db="EMBL/GenBank/DDBJ databases">
        <title>Draft genome sequence of Clostridium hylemonae (DSM 15053).</title>
        <authorList>
            <person name="Sudarsanam P."/>
            <person name="Ley R."/>
            <person name="Guruge J."/>
            <person name="Turnbaugh P.J."/>
            <person name="Mahowald M."/>
            <person name="Liep D."/>
            <person name="Gordon J."/>
        </authorList>
    </citation>
    <scope>NUCLEOTIDE SEQUENCE</scope>
    <source>
        <strain evidence="4">DSM 15053</strain>
    </source>
</reference>
<gene>
    <name evidence="4" type="ORF">CLOHYLEM_07440</name>
</gene>
<evidence type="ECO:0000259" key="3">
    <source>
        <dbReference type="Pfam" id="PF25302"/>
    </source>
</evidence>
<dbReference type="NCBIfam" id="NF047619">
    <property type="entry name" value="NADase_discoid"/>
    <property type="match status" value="1"/>
</dbReference>
<dbReference type="Proteomes" id="UP000004893">
    <property type="component" value="Unassembled WGS sequence"/>
</dbReference>
<dbReference type="eggNOG" id="ENOG5032XBI">
    <property type="taxonomic scope" value="Bacteria"/>
</dbReference>
<dbReference type="InterPro" id="IPR057561">
    <property type="entry name" value="NADase_transloc"/>
</dbReference>
<accession>C0C5Q3</accession>
<dbReference type="STRING" id="553973.CLOHYLEM_07440"/>
<reference evidence="4" key="1">
    <citation type="submission" date="2009-02" db="EMBL/GenBank/DDBJ databases">
        <authorList>
            <person name="Fulton L."/>
            <person name="Clifton S."/>
            <person name="Fulton B."/>
            <person name="Xu J."/>
            <person name="Minx P."/>
            <person name="Pepin K.H."/>
            <person name="Johnson M."/>
            <person name="Bhonagiri V."/>
            <person name="Nash W.E."/>
            <person name="Mardis E.R."/>
            <person name="Wilson R.K."/>
        </authorList>
    </citation>
    <scope>NUCLEOTIDE SEQUENCE [LARGE SCALE GENOMIC DNA]</scope>
    <source>
        <strain evidence="4">DSM 15053</strain>
    </source>
</reference>
<evidence type="ECO:0008006" key="6">
    <source>
        <dbReference type="Google" id="ProtNLM"/>
    </source>
</evidence>
<proteinExistence type="predicted"/>
<dbReference type="InterPro" id="IPR026870">
    <property type="entry name" value="Zinc_ribbon_dom"/>
</dbReference>
<feature type="domain" description="NAD glycohydrolase translocation F5/8 type C" evidence="3">
    <location>
        <begin position="118"/>
        <end position="248"/>
    </location>
</feature>
<evidence type="ECO:0000313" key="4">
    <source>
        <dbReference type="EMBL" id="EEG72437.1"/>
    </source>
</evidence>
<dbReference type="Pfam" id="PF13240">
    <property type="entry name" value="Zn_Ribbon_1"/>
    <property type="match status" value="1"/>
</dbReference>
<dbReference type="Pfam" id="PF25302">
    <property type="entry name" value="NADase_transloc"/>
    <property type="match status" value="1"/>
</dbReference>
<evidence type="ECO:0000256" key="1">
    <source>
        <dbReference type="SAM" id="Phobius"/>
    </source>
</evidence>
<evidence type="ECO:0000259" key="2">
    <source>
        <dbReference type="Pfam" id="PF13240"/>
    </source>
</evidence>
<dbReference type="RefSeq" id="WP_006444785.1">
    <property type="nucleotide sequence ID" value="NZ_CP036524.1"/>
</dbReference>
<keyword evidence="1" id="KW-0472">Membrane</keyword>
<organism evidence="4 5">
    <name type="scientific">[Clostridium] hylemonae DSM 15053</name>
    <dbReference type="NCBI Taxonomy" id="553973"/>
    <lineage>
        <taxon>Bacteria</taxon>
        <taxon>Bacillati</taxon>
        <taxon>Bacillota</taxon>
        <taxon>Clostridia</taxon>
        <taxon>Lachnospirales</taxon>
        <taxon>Lachnospiraceae</taxon>
    </lineage>
</organism>
<feature type="transmembrane region" description="Helical" evidence="1">
    <location>
        <begin position="48"/>
        <end position="70"/>
    </location>
</feature>
<evidence type="ECO:0000313" key="5">
    <source>
        <dbReference type="Proteomes" id="UP000004893"/>
    </source>
</evidence>
<sequence>MRYCDNCGHKLREDDVFCQQCGHKAGEPLGNRIASGKTGPPGTRRSNVTAVIICAVVFLCVCGLILWYIFKPESSGSGERTAASHVEGAVLSDTVAAAELTAEPDSLSPYHKVPAVSSGASSVVRQEGHDNTAAMTLDGLDETSWQEGAAGPGIGQQIWYELDGTYEIKYLSFKLGNWRGSSYYAGNHRPRVLRITAGGVTGDVTFPDGMEEYWVTLSNSCKADRIVLEIRDVYEGNKWDETCIAEVGIYGKQEEPK</sequence>
<dbReference type="HOGENOM" id="CLU_1044824_0_0_9"/>
<name>C0C5Q3_9FIRM</name>
<comment type="caution">
    <text evidence="4">The sequence shown here is derived from an EMBL/GenBank/DDBJ whole genome shotgun (WGS) entry which is preliminary data.</text>
</comment>
<feature type="domain" description="Zinc-ribbon" evidence="2">
    <location>
        <begin position="3"/>
        <end position="24"/>
    </location>
</feature>
<dbReference type="EMBL" id="ABYI02000041">
    <property type="protein sequence ID" value="EEG72437.1"/>
    <property type="molecule type" value="Genomic_DNA"/>
</dbReference>